<name>A0A437A024_ARTFL</name>
<gene>
    <name evidence="3" type="ORF">DFL_006348</name>
</gene>
<reference evidence="3 4" key="1">
    <citation type="submission" date="2019-01" db="EMBL/GenBank/DDBJ databases">
        <title>Intercellular communication is required for trap formation in the nematode-trapping fungus Duddingtonia flagrans.</title>
        <authorList>
            <person name="Youssar L."/>
            <person name="Wernet V."/>
            <person name="Hensel N."/>
            <person name="Hildebrandt H.-G."/>
            <person name="Fischer R."/>
        </authorList>
    </citation>
    <scope>NUCLEOTIDE SEQUENCE [LARGE SCALE GENOMIC DNA]</scope>
    <source>
        <strain evidence="3 4">CBS H-5679</strain>
    </source>
</reference>
<feature type="region of interest" description="Disordered" evidence="2">
    <location>
        <begin position="1"/>
        <end position="23"/>
    </location>
</feature>
<evidence type="ECO:0000256" key="2">
    <source>
        <dbReference type="SAM" id="MobiDB-lite"/>
    </source>
</evidence>
<organism evidence="3 4">
    <name type="scientific">Arthrobotrys flagrans</name>
    <name type="common">Nematode-trapping fungus</name>
    <name type="synonym">Trichothecium flagrans</name>
    <dbReference type="NCBI Taxonomy" id="97331"/>
    <lineage>
        <taxon>Eukaryota</taxon>
        <taxon>Fungi</taxon>
        <taxon>Dikarya</taxon>
        <taxon>Ascomycota</taxon>
        <taxon>Pezizomycotina</taxon>
        <taxon>Orbiliomycetes</taxon>
        <taxon>Orbiliales</taxon>
        <taxon>Orbiliaceae</taxon>
        <taxon>Arthrobotrys</taxon>
    </lineage>
</organism>
<feature type="coiled-coil region" evidence="1">
    <location>
        <begin position="53"/>
        <end position="96"/>
    </location>
</feature>
<evidence type="ECO:0000256" key="1">
    <source>
        <dbReference type="SAM" id="Coils"/>
    </source>
</evidence>
<dbReference type="GeneID" id="93588659"/>
<dbReference type="AlphaFoldDB" id="A0A437A024"/>
<keyword evidence="4" id="KW-1185">Reference proteome</keyword>
<accession>A0A437A024</accession>
<feature type="region of interest" description="Disordered" evidence="2">
    <location>
        <begin position="117"/>
        <end position="149"/>
    </location>
</feature>
<dbReference type="Proteomes" id="UP000283090">
    <property type="component" value="Unassembled WGS sequence"/>
</dbReference>
<dbReference type="RefSeq" id="XP_067490151.1">
    <property type="nucleotide sequence ID" value="XM_067635753.1"/>
</dbReference>
<sequence>MDSYQHRPAKPAEPESIPKVELPPLDFNPSCFVSEGCPPPIRPSPGEPGFAPLVAMEGRMSDLEDRIATLEALKDLKENEGQIENIQAVIDDLRRDRTTAEFYRGGKSIRLVDFDPSKGPTWDEIPRNSQHASWAAHPRANNGNLVGFS</sequence>
<comment type="caution">
    <text evidence="3">The sequence shown here is derived from an EMBL/GenBank/DDBJ whole genome shotgun (WGS) entry which is preliminary data.</text>
</comment>
<evidence type="ECO:0000313" key="4">
    <source>
        <dbReference type="Proteomes" id="UP000283090"/>
    </source>
</evidence>
<keyword evidence="1" id="KW-0175">Coiled coil</keyword>
<dbReference type="EMBL" id="SAEB01000007">
    <property type="protein sequence ID" value="RVD84607.1"/>
    <property type="molecule type" value="Genomic_DNA"/>
</dbReference>
<proteinExistence type="predicted"/>
<protein>
    <submittedName>
        <fullName evidence="3">Uncharacterized protein</fullName>
    </submittedName>
</protein>
<evidence type="ECO:0000313" key="3">
    <source>
        <dbReference type="EMBL" id="RVD84607.1"/>
    </source>
</evidence>
<dbReference type="VEuPathDB" id="FungiDB:DFL_006348"/>